<evidence type="ECO:0000313" key="1">
    <source>
        <dbReference type="EMBL" id="CAD9668870.1"/>
    </source>
</evidence>
<organism evidence="1">
    <name type="scientific">Mucochytrium quahogii</name>
    <dbReference type="NCBI Taxonomy" id="96639"/>
    <lineage>
        <taxon>Eukaryota</taxon>
        <taxon>Sar</taxon>
        <taxon>Stramenopiles</taxon>
        <taxon>Bigyra</taxon>
        <taxon>Labyrinthulomycetes</taxon>
        <taxon>Thraustochytrida</taxon>
        <taxon>Thraustochytriidae</taxon>
        <taxon>Mucochytrium</taxon>
    </lineage>
</organism>
<protein>
    <submittedName>
        <fullName evidence="1">Uncharacterized protein</fullName>
    </submittedName>
</protein>
<name>A0A7S2REK2_9STRA</name>
<sequence>MFPKISRQIAPHNNLRVPVMKNTSVNKCEEKPQHSKQVVARKPKTSKVNYNPIRDKLIRKCMGRKKSTVTRAEVPVIEKIAELSIETKKTSGNRCMVRSRPVESIPSNEAWLNRLEQNLGRKSLSGCPEKQSEQRRNVLRDDIYRRLGQGETLRSISEKVASTLAC</sequence>
<accession>A0A7S2REK2</accession>
<proteinExistence type="predicted"/>
<dbReference type="EMBL" id="HBHK01004345">
    <property type="protein sequence ID" value="CAD9668870.1"/>
    <property type="molecule type" value="Transcribed_RNA"/>
</dbReference>
<reference evidence="1" key="1">
    <citation type="submission" date="2021-01" db="EMBL/GenBank/DDBJ databases">
        <authorList>
            <person name="Corre E."/>
            <person name="Pelletier E."/>
            <person name="Niang G."/>
            <person name="Scheremetjew M."/>
            <person name="Finn R."/>
            <person name="Kale V."/>
            <person name="Holt S."/>
            <person name="Cochrane G."/>
            <person name="Meng A."/>
            <person name="Brown T."/>
            <person name="Cohen L."/>
        </authorList>
    </citation>
    <scope>NUCLEOTIDE SEQUENCE</scope>
    <source>
        <strain evidence="1">NY070348D</strain>
    </source>
</reference>
<dbReference type="AlphaFoldDB" id="A0A7S2REK2"/>
<gene>
    <name evidence="1" type="ORF">QSP1433_LOCUS2615</name>
</gene>